<dbReference type="SFLD" id="SFLDS00029">
    <property type="entry name" value="Radical_SAM"/>
    <property type="match status" value="1"/>
</dbReference>
<dbReference type="PROSITE" id="PS51918">
    <property type="entry name" value="RADICAL_SAM"/>
    <property type="match status" value="1"/>
</dbReference>
<evidence type="ECO:0000259" key="5">
    <source>
        <dbReference type="PROSITE" id="PS51918"/>
    </source>
</evidence>
<dbReference type="InterPro" id="IPR023867">
    <property type="entry name" value="Sulphatase_maturase_rSAM"/>
</dbReference>
<dbReference type="PANTHER" id="PTHR43273">
    <property type="entry name" value="ANAEROBIC SULFATASE-MATURATING ENZYME HOMOLOG ASLB-RELATED"/>
    <property type="match status" value="1"/>
</dbReference>
<dbReference type="Proteomes" id="UP000290439">
    <property type="component" value="Chromosome"/>
</dbReference>
<dbReference type="SFLD" id="SFLDG01067">
    <property type="entry name" value="SPASM/twitch_domain_containing"/>
    <property type="match status" value="1"/>
</dbReference>
<dbReference type="GO" id="GO:0016491">
    <property type="term" value="F:oxidoreductase activity"/>
    <property type="evidence" value="ECO:0007669"/>
    <property type="project" value="InterPro"/>
</dbReference>
<accession>A0A4U8W6Y1</accession>
<dbReference type="Pfam" id="PF04055">
    <property type="entry name" value="Radical_SAM"/>
    <property type="match status" value="1"/>
</dbReference>
<keyword evidence="2" id="KW-0479">Metal-binding</keyword>
<dbReference type="SFLD" id="SFLDG01072">
    <property type="entry name" value="dehydrogenase_like"/>
    <property type="match status" value="1"/>
</dbReference>
<keyword evidence="3" id="KW-0408">Iron</keyword>
<keyword evidence="1" id="KW-0949">S-adenosyl-L-methionine</keyword>
<name>A0A4U8W6Y1_9NOCA</name>
<dbReference type="InterPro" id="IPR026335">
    <property type="entry name" value="rSAM_SPASM_FxsB"/>
</dbReference>
<dbReference type="EMBL" id="LR215973">
    <property type="protein sequence ID" value="VFB00385.1"/>
    <property type="molecule type" value="Genomic_DNA"/>
</dbReference>
<evidence type="ECO:0000256" key="1">
    <source>
        <dbReference type="ARBA" id="ARBA00022691"/>
    </source>
</evidence>
<dbReference type="NCBIfam" id="TIGR04269">
    <property type="entry name" value="SAM_SPASM_FxsB"/>
    <property type="match status" value="1"/>
</dbReference>
<dbReference type="InterPro" id="IPR013785">
    <property type="entry name" value="Aldolase_TIM"/>
</dbReference>
<gene>
    <name evidence="6" type="primary">ydeM</name>
    <name evidence="6" type="ORF">NCTC10797_04180</name>
</gene>
<dbReference type="SUPFAM" id="SSF102114">
    <property type="entry name" value="Radical SAM enzymes"/>
    <property type="match status" value="1"/>
</dbReference>
<dbReference type="InterPro" id="IPR058240">
    <property type="entry name" value="rSAM_sf"/>
</dbReference>
<dbReference type="PANTHER" id="PTHR43273:SF8">
    <property type="entry name" value="RADICAL SAM DOMAIN PROTEIN"/>
    <property type="match status" value="1"/>
</dbReference>
<evidence type="ECO:0000256" key="3">
    <source>
        <dbReference type="ARBA" id="ARBA00023004"/>
    </source>
</evidence>
<dbReference type="RefSeq" id="WP_197731568.1">
    <property type="nucleotide sequence ID" value="NZ_LR215973.1"/>
</dbReference>
<sequence length="416" mass="45919">MDSNSQPVHLAMPGRPWPDTGLDIGQLRAKGWTPLPFTQFVVKIHSRCNLACDYCYVYEMADQSWQDQPVVMTEEVFTESCRIIGEHARAHGLTSVGLVFHGGEPLLAGHTRLETFARLAREMLQPITELRLGMQTNGVLLDEQFLGICDRWDIQVGVSIDGDERGHDRHRRYRRGTGSYHDVVRGIELVRRREFRHLYSGLLCTIDTANDPIETYAGLVKFAPPAIDLLLPHGNWNSPPPAKDITSTATPYADWLIPIFDRWFDAPVLETRVRLFDEIIELLLGGQGAAESVGLAPMRLAVIETDGTLEQVDALKSAFAGAAKIRGTTGDNPLDNALWEPAMVARQIGADALCDTCRNCPLHTVCGGGHYAHRYRPDTGFRNPSVYCGDLTALIHHIGARIRGQLTAAAGPGAEP</sequence>
<reference evidence="6 7" key="1">
    <citation type="submission" date="2019-02" db="EMBL/GenBank/DDBJ databases">
        <authorList>
            <consortium name="Pathogen Informatics"/>
        </authorList>
    </citation>
    <scope>NUCLEOTIDE SEQUENCE [LARGE SCALE GENOMIC DNA]</scope>
    <source>
        <strain evidence="6 7">3012STDY6756504</strain>
    </source>
</reference>
<dbReference type="CDD" id="cd01335">
    <property type="entry name" value="Radical_SAM"/>
    <property type="match status" value="1"/>
</dbReference>
<evidence type="ECO:0000256" key="2">
    <source>
        <dbReference type="ARBA" id="ARBA00022723"/>
    </source>
</evidence>
<dbReference type="Gene3D" id="3.20.20.70">
    <property type="entry name" value="Aldolase class I"/>
    <property type="match status" value="1"/>
</dbReference>
<organism evidence="6 7">
    <name type="scientific">Nocardia cyriacigeorgica</name>
    <dbReference type="NCBI Taxonomy" id="135487"/>
    <lineage>
        <taxon>Bacteria</taxon>
        <taxon>Bacillati</taxon>
        <taxon>Actinomycetota</taxon>
        <taxon>Actinomycetes</taxon>
        <taxon>Mycobacteriales</taxon>
        <taxon>Nocardiaceae</taxon>
        <taxon>Nocardia</taxon>
    </lineage>
</organism>
<keyword evidence="4" id="KW-0411">Iron-sulfur</keyword>
<feature type="domain" description="Radical SAM core" evidence="5">
    <location>
        <begin position="34"/>
        <end position="265"/>
    </location>
</feature>
<evidence type="ECO:0000256" key="4">
    <source>
        <dbReference type="ARBA" id="ARBA00023014"/>
    </source>
</evidence>
<protein>
    <submittedName>
        <fullName evidence="6">Anaerobic sulfatase-maturating enzyme homolog YdeM</fullName>
    </submittedName>
</protein>
<dbReference type="GO" id="GO:0051536">
    <property type="term" value="F:iron-sulfur cluster binding"/>
    <property type="evidence" value="ECO:0007669"/>
    <property type="project" value="UniProtKB-KW"/>
</dbReference>
<dbReference type="AlphaFoldDB" id="A0A4U8W6Y1"/>
<proteinExistence type="predicted"/>
<dbReference type="InterPro" id="IPR007197">
    <property type="entry name" value="rSAM"/>
</dbReference>
<evidence type="ECO:0000313" key="6">
    <source>
        <dbReference type="EMBL" id="VFB00385.1"/>
    </source>
</evidence>
<evidence type="ECO:0000313" key="7">
    <source>
        <dbReference type="Proteomes" id="UP000290439"/>
    </source>
</evidence>
<dbReference type="SFLD" id="SFLDG01386">
    <property type="entry name" value="main_SPASM_domain-containing"/>
    <property type="match status" value="1"/>
</dbReference>
<dbReference type="GO" id="GO:0046872">
    <property type="term" value="F:metal ion binding"/>
    <property type="evidence" value="ECO:0007669"/>
    <property type="project" value="UniProtKB-KW"/>
</dbReference>